<feature type="compositionally biased region" description="Acidic residues" evidence="1">
    <location>
        <begin position="549"/>
        <end position="561"/>
    </location>
</feature>
<sequence>MQYISIRPSLVPFLQAWPFQSVDPTCNSSPPITLIHVYRDGVLGHIPANLLVELDLIQLAVGHIAPANIRCVEMGSQNVKYQRGETILPLPMAVDIAGDEDEIKCPNQTRQRFVVEETPIVSDILRFLERRANRPIPHLAVKLQVLSRYIQIALLVVFVSVELVNVCRYYTISDHSGAWSEMFLVLPIYTVLPMLPMSIPFLWYMMNAFGVAHILATYDMLLETDYAPQSGHKRHSDFGISAPQDNEIPVDDGWADEGEDSDSSLEESFDLESRSPTAQKHTSTFPATQRTEKVYVPRLFQVMRRVFQVWYGSAYATLPRSSSLFLEMGSITVVCTVDKEGVLSYPTPSVEKIFLPGSEVVAMDLLNVPEAKRDDITDADLDVTDNMEYSASEGRYTPSPDSRLPELARHPGLSPDESKTLGSNDILVNADTETNEHLKLSQSISVPANMALAKDPADRPALGRLPGSSFSAEHLRRFGSTSEQGKSVPKKHNDSRVGNGPMARVDMRVGVDSDMNESCEDECADEVVTPNVGMDGRWSPMTRGVGGEQETDTDMDVDGDVDVDRDGDRGRDLDVTERRIGGVTRSAGKVKMKESSGDRSTSVEGTGGATRLWGIWKGSGFVPEATDADGEAEETETDDAVGKKTKRGAKKSKKKWSRRQGDSSRDVTDRDSVGQERSKFGLWSLFVLQVYIGTYRTCHSIRAYTI</sequence>
<feature type="region of interest" description="Disordered" evidence="1">
    <location>
        <begin position="233"/>
        <end position="286"/>
    </location>
</feature>
<evidence type="ECO:0000313" key="4">
    <source>
        <dbReference type="Proteomes" id="UP000054560"/>
    </source>
</evidence>
<accession>A0A0L0FRW4</accession>
<reference evidence="3 4" key="1">
    <citation type="submission" date="2011-02" db="EMBL/GenBank/DDBJ databases">
        <title>The Genome Sequence of Sphaeroforma arctica JP610.</title>
        <authorList>
            <consortium name="The Broad Institute Genome Sequencing Platform"/>
            <person name="Russ C."/>
            <person name="Cuomo C."/>
            <person name="Young S.K."/>
            <person name="Zeng Q."/>
            <person name="Gargeya S."/>
            <person name="Alvarado L."/>
            <person name="Berlin A."/>
            <person name="Chapman S.B."/>
            <person name="Chen Z."/>
            <person name="Freedman E."/>
            <person name="Gellesch M."/>
            <person name="Goldberg J."/>
            <person name="Griggs A."/>
            <person name="Gujja S."/>
            <person name="Heilman E."/>
            <person name="Heiman D."/>
            <person name="Howarth C."/>
            <person name="Mehta T."/>
            <person name="Neiman D."/>
            <person name="Pearson M."/>
            <person name="Roberts A."/>
            <person name="Saif S."/>
            <person name="Shea T."/>
            <person name="Shenoy N."/>
            <person name="Sisk P."/>
            <person name="Stolte C."/>
            <person name="Sykes S."/>
            <person name="White J."/>
            <person name="Yandava C."/>
            <person name="Burger G."/>
            <person name="Gray M.W."/>
            <person name="Holland P.W.H."/>
            <person name="King N."/>
            <person name="Lang F.B.F."/>
            <person name="Roger A.J."/>
            <person name="Ruiz-Trillo I."/>
            <person name="Haas B."/>
            <person name="Nusbaum C."/>
            <person name="Birren B."/>
        </authorList>
    </citation>
    <scope>NUCLEOTIDE SEQUENCE [LARGE SCALE GENOMIC DNA]</scope>
    <source>
        <strain evidence="3 4">JP610</strain>
    </source>
</reference>
<feature type="region of interest" description="Disordered" evidence="1">
    <location>
        <begin position="457"/>
        <end position="502"/>
    </location>
</feature>
<keyword evidence="2" id="KW-0472">Membrane</keyword>
<dbReference type="PANTHER" id="PTHR13219:SF6">
    <property type="entry name" value="TRANSMEMBRANE PROTEIN 94"/>
    <property type="match status" value="1"/>
</dbReference>
<feature type="region of interest" description="Disordered" evidence="1">
    <location>
        <begin position="623"/>
        <end position="673"/>
    </location>
</feature>
<dbReference type="eggNOG" id="KOG4383">
    <property type="taxonomic scope" value="Eukaryota"/>
</dbReference>
<keyword evidence="2" id="KW-1133">Transmembrane helix</keyword>
<keyword evidence="4" id="KW-1185">Reference proteome</keyword>
<dbReference type="AlphaFoldDB" id="A0A0L0FRW4"/>
<evidence type="ECO:0000256" key="1">
    <source>
        <dbReference type="SAM" id="MobiDB-lite"/>
    </source>
</evidence>
<keyword evidence="2" id="KW-0812">Transmembrane</keyword>
<protein>
    <submittedName>
        <fullName evidence="3">Uncharacterized protein</fullName>
    </submittedName>
</protein>
<feature type="compositionally biased region" description="Acidic residues" evidence="1">
    <location>
        <begin position="248"/>
        <end position="270"/>
    </location>
</feature>
<organism evidence="3 4">
    <name type="scientific">Sphaeroforma arctica JP610</name>
    <dbReference type="NCBI Taxonomy" id="667725"/>
    <lineage>
        <taxon>Eukaryota</taxon>
        <taxon>Ichthyosporea</taxon>
        <taxon>Ichthyophonida</taxon>
        <taxon>Sphaeroforma</taxon>
    </lineage>
</organism>
<name>A0A0L0FRW4_9EUKA</name>
<dbReference type="InterPro" id="IPR039720">
    <property type="entry name" value="TMEM94"/>
</dbReference>
<evidence type="ECO:0000313" key="3">
    <source>
        <dbReference type="EMBL" id="KNC79316.1"/>
    </source>
</evidence>
<dbReference type="OrthoDB" id="5568754at2759"/>
<feature type="region of interest" description="Disordered" evidence="1">
    <location>
        <begin position="388"/>
        <end position="423"/>
    </location>
</feature>
<dbReference type="EMBL" id="KQ242325">
    <property type="protein sequence ID" value="KNC79316.1"/>
    <property type="molecule type" value="Genomic_DNA"/>
</dbReference>
<feature type="region of interest" description="Disordered" evidence="1">
    <location>
        <begin position="530"/>
        <end position="607"/>
    </location>
</feature>
<feature type="compositionally biased region" description="Basic and acidic residues" evidence="1">
    <location>
        <begin position="659"/>
        <end position="673"/>
    </location>
</feature>
<dbReference type="GeneID" id="25908785"/>
<feature type="compositionally biased region" description="Polar residues" evidence="1">
    <location>
        <begin position="274"/>
        <end position="286"/>
    </location>
</feature>
<gene>
    <name evidence="3" type="ORF">SARC_08281</name>
</gene>
<feature type="compositionally biased region" description="Acidic residues" evidence="1">
    <location>
        <begin position="626"/>
        <end position="639"/>
    </location>
</feature>
<feature type="transmembrane region" description="Helical" evidence="2">
    <location>
        <begin position="183"/>
        <end position="206"/>
    </location>
</feature>
<evidence type="ECO:0000256" key="2">
    <source>
        <dbReference type="SAM" id="Phobius"/>
    </source>
</evidence>
<dbReference type="Proteomes" id="UP000054560">
    <property type="component" value="Unassembled WGS sequence"/>
</dbReference>
<feature type="transmembrane region" description="Helical" evidence="2">
    <location>
        <begin position="149"/>
        <end position="171"/>
    </location>
</feature>
<dbReference type="PANTHER" id="PTHR13219">
    <property type="entry name" value="TRANSMEMBRANE PROTEIN 94"/>
    <property type="match status" value="1"/>
</dbReference>
<proteinExistence type="predicted"/>
<feature type="compositionally biased region" description="Basic and acidic residues" evidence="1">
    <location>
        <begin position="562"/>
        <end position="580"/>
    </location>
</feature>
<feature type="compositionally biased region" description="Basic residues" evidence="1">
    <location>
        <begin position="643"/>
        <end position="658"/>
    </location>
</feature>
<dbReference type="RefSeq" id="XP_014153218.1">
    <property type="nucleotide sequence ID" value="XM_014297743.1"/>
</dbReference>